<protein>
    <submittedName>
        <fullName evidence="3">AAA family ATPase</fullName>
    </submittedName>
</protein>
<dbReference type="Pfam" id="PF13304">
    <property type="entry name" value="AAA_21"/>
    <property type="match status" value="1"/>
</dbReference>
<dbReference type="Gene3D" id="3.40.50.300">
    <property type="entry name" value="P-loop containing nucleotide triphosphate hydrolases"/>
    <property type="match status" value="2"/>
</dbReference>
<organism evidence="3 4">
    <name type="scientific">Citricoccus muralis</name>
    <dbReference type="NCBI Taxonomy" id="169134"/>
    <lineage>
        <taxon>Bacteria</taxon>
        <taxon>Bacillati</taxon>
        <taxon>Actinomycetota</taxon>
        <taxon>Actinomycetes</taxon>
        <taxon>Micrococcales</taxon>
        <taxon>Micrococcaceae</taxon>
        <taxon>Citricoccus</taxon>
    </lineage>
</organism>
<sequence length="883" mass="97615">MAELEEALVEWAARLPLWQRDLLRRVAEGEVLSYDVVESLKDAVLNESINASLPWYKPPELPKQLELVPLTADNLQRASSSEPPTALTRIHHLDGVNSLAPGASLEFSPDSGLTIIAGLNGTGKSGYTRIIKQVAHTRVPDTILPNAFKVDITPSAVVHYQLGDKEGAEFTWSHGEECTSGDLRRIRVFDTLEAAKLVGSSNDVAYVPPALDILSDFTSALTQLGDKIGELLQKTELKQRTFDQLDSGKGREILERLGTEAGRRKLLELKPLTDEELKEIKELPAQISRITSSSPAKLASQHSSRSSQIRSLESHVKEIDGNFGPVAIEKLAVVRGQLSAAENAAEAQALASSSAELGPVETAEWKQLWEAAAEFSLQHCDTAFPHEVAGKDCPLCGQAISEDAQERAQRIKAFLEGEAQKTVDAARETWKEALLKISSVNLDVLTEERTQLLKSLDADTELASIKTLVGNARLISQDIDASKSLSSSDERSAEISRLCRDVLETLAKYRSNEDAEAERLRVAEEDASLVASLRDRQDSLTLQKRLLEVQQELGREHDLRIWIDLLKAAKKSCGTGSVSRKHGELARDYVEKVCGKFESEARNLGIDRVPVELIYDKTSKGTSYVKVSLKGSDLAPSEVLSEGEQRVAAIAGFFADLTESGDKSTLVFDDPTSSLDQEFRTDVAKRLIQEAEERQVLVFTHDFTFVQYLFEEKRTIDLARGAKGLSPTGEFGYLHINRAPHGAGVVTSESEWRHATVSKTVGRIRQRIQNIRKLYKSGDPVAYRNEASDIASSIRVAWEALVEEVLLHGVVTRHERAVKTQQLHRVLALEERDVMAVNLGMTIESRFMNGHRAPTGDGTRPLNPGELEVEIDNLEEVRKRHHK</sequence>
<gene>
    <name evidence="3" type="ORF">P8192_09090</name>
</gene>
<keyword evidence="4" id="KW-1185">Reference proteome</keyword>
<dbReference type="SUPFAM" id="SSF52540">
    <property type="entry name" value="P-loop containing nucleoside triphosphate hydrolases"/>
    <property type="match status" value="1"/>
</dbReference>
<dbReference type="PANTHER" id="PTHR32182:SF22">
    <property type="entry name" value="ATP-DEPENDENT ENDONUCLEASE, OLD FAMILY-RELATED"/>
    <property type="match status" value="1"/>
</dbReference>
<evidence type="ECO:0000256" key="1">
    <source>
        <dbReference type="ARBA" id="ARBA00023236"/>
    </source>
</evidence>
<keyword evidence="1" id="KW-0742">SOS response</keyword>
<evidence type="ECO:0000259" key="2">
    <source>
        <dbReference type="Pfam" id="PF13304"/>
    </source>
</evidence>
<reference evidence="3 4" key="1">
    <citation type="submission" date="2023-04" db="EMBL/GenBank/DDBJ databases">
        <title>Funneling lignin-derived compounds into biodiesel using alkali-halophilic Citricoccus sp. P2.</title>
        <authorList>
            <person name="Luo C.-B."/>
        </authorList>
    </citation>
    <scope>NUCLEOTIDE SEQUENCE [LARGE SCALE GENOMIC DNA]</scope>
    <source>
        <strain evidence="3 4">P2</strain>
    </source>
</reference>
<dbReference type="RefSeq" id="WP_278156414.1">
    <property type="nucleotide sequence ID" value="NZ_CP121252.1"/>
</dbReference>
<dbReference type="CDD" id="cd00267">
    <property type="entry name" value="ABC_ATPase"/>
    <property type="match status" value="1"/>
</dbReference>
<dbReference type="InterPro" id="IPR027417">
    <property type="entry name" value="P-loop_NTPase"/>
</dbReference>
<dbReference type="EMBL" id="CP121252">
    <property type="protein sequence ID" value="WFP15563.1"/>
    <property type="molecule type" value="Genomic_DNA"/>
</dbReference>
<dbReference type="Proteomes" id="UP001219037">
    <property type="component" value="Chromosome"/>
</dbReference>
<evidence type="ECO:0000313" key="3">
    <source>
        <dbReference type="EMBL" id="WFP15563.1"/>
    </source>
</evidence>
<dbReference type="PANTHER" id="PTHR32182">
    <property type="entry name" value="DNA REPLICATION AND REPAIR PROTEIN RECF"/>
    <property type="match status" value="1"/>
</dbReference>
<dbReference type="InterPro" id="IPR003959">
    <property type="entry name" value="ATPase_AAA_core"/>
</dbReference>
<name>A0ABY8H354_9MICC</name>
<keyword evidence="1" id="KW-0227">DNA damage</keyword>
<evidence type="ECO:0000313" key="4">
    <source>
        <dbReference type="Proteomes" id="UP001219037"/>
    </source>
</evidence>
<proteinExistence type="predicted"/>
<accession>A0ABY8H354</accession>
<feature type="domain" description="ATPase AAA-type core" evidence="2">
    <location>
        <begin position="569"/>
        <end position="702"/>
    </location>
</feature>